<dbReference type="InterPro" id="IPR009049">
    <property type="entry name" value="Argininosuccinate_lyase"/>
</dbReference>
<dbReference type="NCBIfam" id="TIGR00838">
    <property type="entry name" value="argH"/>
    <property type="match status" value="1"/>
</dbReference>
<evidence type="ECO:0000256" key="4">
    <source>
        <dbReference type="ARBA" id="ARBA00022571"/>
    </source>
</evidence>
<comment type="similarity">
    <text evidence="7">Belongs to the lyase 1 family. Argininosuccinate lyase subfamily.</text>
</comment>
<dbReference type="CDD" id="cd01359">
    <property type="entry name" value="Argininosuccinate_lyase"/>
    <property type="match status" value="1"/>
</dbReference>
<evidence type="ECO:0000256" key="1">
    <source>
        <dbReference type="ARBA" id="ARBA00000985"/>
    </source>
</evidence>
<dbReference type="Proteomes" id="UP000886043">
    <property type="component" value="Unassembled WGS sequence"/>
</dbReference>
<dbReference type="GO" id="GO:0005829">
    <property type="term" value="C:cytosol"/>
    <property type="evidence" value="ECO:0007669"/>
    <property type="project" value="TreeGrafter"/>
</dbReference>
<comment type="pathway">
    <text evidence="2 7">Amino-acid biosynthesis; L-arginine biosynthesis; L-arginine from L-ornithine and carbamoyl phosphate: step 3/3.</text>
</comment>
<dbReference type="InterPro" id="IPR022761">
    <property type="entry name" value="Fumarate_lyase_N"/>
</dbReference>
<dbReference type="InterPro" id="IPR029419">
    <property type="entry name" value="Arg_succ_lyase_C"/>
</dbReference>
<dbReference type="Gene3D" id="1.10.40.30">
    <property type="entry name" value="Fumarase/aspartase (C-terminal domain)"/>
    <property type="match status" value="1"/>
</dbReference>
<dbReference type="EC" id="4.3.2.1" evidence="3 7"/>
<dbReference type="SUPFAM" id="SSF48557">
    <property type="entry name" value="L-aspartase-like"/>
    <property type="match status" value="1"/>
</dbReference>
<keyword evidence="7" id="KW-0963">Cytoplasm</keyword>
<dbReference type="InterPro" id="IPR020557">
    <property type="entry name" value="Fumarate_lyase_CS"/>
</dbReference>
<sequence>MAGVKKPWGGRFREATHALVEEFTESVSFDQRLALYDIRVNLAHVEVLRKAGLLSPEEARVLSQGLREIEEEIRSGKFVFRRELEDVHMNLEMALREKVGPLAGKLHTGRSRNDQVATDFRLYLLAETGEILQELLALRQALVEKAEEVFGVILPGFTHLQHAQPVLLSHHLLAYYEMFRRDTERFRDLRRRLEVCPLGAAALAGTPYPLDRDLAARLLGFREPARNSMDAVSDRDFALEFLFASALTMMHLSRLSEEIILWMSPEFGFIDLPDALCTGSSIMPQKKNPDVAELIRGKTGRVYGHLMALLTVMKGLPLTYNRDLQEDKEPVFDTVDTLRASLTLAALMVEGLRPRAERMRAMAEEGYTTATDLADYLVLKGVPFREAHHLAGRIVARAEEKGVKLWELPLSELQGLCERIDQDVYAWLTVEGSVARRRTPGGTSPERVREALETARRELEEEWCG</sequence>
<dbReference type="Gene3D" id="1.10.275.10">
    <property type="entry name" value="Fumarase/aspartase (N-terminal domain)"/>
    <property type="match status" value="1"/>
</dbReference>
<evidence type="ECO:0000259" key="9">
    <source>
        <dbReference type="Pfam" id="PF14698"/>
    </source>
</evidence>
<feature type="domain" description="Fumarate lyase N-terminal" evidence="8">
    <location>
        <begin position="10"/>
        <end position="304"/>
    </location>
</feature>
<accession>A0A7C3CQI8</accession>
<evidence type="ECO:0000256" key="6">
    <source>
        <dbReference type="ARBA" id="ARBA00023239"/>
    </source>
</evidence>
<dbReference type="GO" id="GO:0004056">
    <property type="term" value="F:argininosuccinate lyase activity"/>
    <property type="evidence" value="ECO:0007669"/>
    <property type="project" value="UniProtKB-UniRule"/>
</dbReference>
<dbReference type="InterPro" id="IPR024083">
    <property type="entry name" value="Fumarase/histidase_N"/>
</dbReference>
<reference evidence="10" key="1">
    <citation type="journal article" date="2020" name="mSystems">
        <title>Genome- and Community-Level Interaction Insights into Carbon Utilization and Element Cycling Functions of Hydrothermarchaeota in Hydrothermal Sediment.</title>
        <authorList>
            <person name="Zhou Z."/>
            <person name="Liu Y."/>
            <person name="Xu W."/>
            <person name="Pan J."/>
            <person name="Luo Z.H."/>
            <person name="Li M."/>
        </authorList>
    </citation>
    <scope>NUCLEOTIDE SEQUENCE [LARGE SCALE GENOMIC DNA]</scope>
    <source>
        <strain evidence="10">HyVt-483</strain>
    </source>
</reference>
<dbReference type="FunFam" id="1.10.40.30:FF:000001">
    <property type="entry name" value="Argininosuccinate lyase"/>
    <property type="match status" value="1"/>
</dbReference>
<dbReference type="FunFam" id="1.20.200.10:FF:000015">
    <property type="entry name" value="argininosuccinate lyase isoform X2"/>
    <property type="match status" value="1"/>
</dbReference>
<name>A0A7C3CQI8_9BACT</name>
<evidence type="ECO:0000256" key="5">
    <source>
        <dbReference type="ARBA" id="ARBA00022605"/>
    </source>
</evidence>
<dbReference type="Pfam" id="PF14698">
    <property type="entry name" value="ASL_C2"/>
    <property type="match status" value="1"/>
</dbReference>
<evidence type="ECO:0000256" key="7">
    <source>
        <dbReference type="HAMAP-Rule" id="MF_00006"/>
    </source>
</evidence>
<evidence type="ECO:0000259" key="8">
    <source>
        <dbReference type="Pfam" id="PF00206"/>
    </source>
</evidence>
<gene>
    <name evidence="7 10" type="primary">argH</name>
    <name evidence="10" type="ORF">ENJ40_08455</name>
</gene>
<evidence type="ECO:0000256" key="2">
    <source>
        <dbReference type="ARBA" id="ARBA00004941"/>
    </source>
</evidence>
<dbReference type="InterPro" id="IPR008948">
    <property type="entry name" value="L-Aspartase-like"/>
</dbReference>
<dbReference type="HAMAP" id="MF_00006">
    <property type="entry name" value="Arg_succ_lyase"/>
    <property type="match status" value="1"/>
</dbReference>
<comment type="subcellular location">
    <subcellularLocation>
        <location evidence="7">Cytoplasm</location>
    </subcellularLocation>
</comment>
<dbReference type="PRINTS" id="PR00149">
    <property type="entry name" value="FUMRATELYASE"/>
</dbReference>
<dbReference type="UniPathway" id="UPA00068">
    <property type="reaction ID" value="UER00114"/>
</dbReference>
<dbReference type="Gene3D" id="1.20.200.10">
    <property type="entry name" value="Fumarase/aspartase (Central domain)"/>
    <property type="match status" value="1"/>
</dbReference>
<dbReference type="Pfam" id="PF00206">
    <property type="entry name" value="Lyase_1"/>
    <property type="match status" value="1"/>
</dbReference>
<evidence type="ECO:0000313" key="10">
    <source>
        <dbReference type="EMBL" id="HFC98469.1"/>
    </source>
</evidence>
<keyword evidence="6 7" id="KW-0456">Lyase</keyword>
<keyword evidence="5 7" id="KW-0028">Amino-acid biosynthesis</keyword>
<keyword evidence="4 7" id="KW-0055">Arginine biosynthesis</keyword>
<organism evidence="10">
    <name type="scientific">Thermosulfurimonas dismutans</name>
    <dbReference type="NCBI Taxonomy" id="999894"/>
    <lineage>
        <taxon>Bacteria</taxon>
        <taxon>Pseudomonadati</taxon>
        <taxon>Thermodesulfobacteriota</taxon>
        <taxon>Thermodesulfobacteria</taxon>
        <taxon>Thermodesulfobacteriales</taxon>
        <taxon>Thermodesulfobacteriaceae</taxon>
        <taxon>Thermosulfurimonas</taxon>
    </lineage>
</organism>
<dbReference type="PANTHER" id="PTHR43814">
    <property type="entry name" value="ARGININOSUCCINATE LYASE"/>
    <property type="match status" value="1"/>
</dbReference>
<comment type="catalytic activity">
    <reaction evidence="1 7">
        <text>2-(N(omega)-L-arginino)succinate = fumarate + L-arginine</text>
        <dbReference type="Rhea" id="RHEA:24020"/>
        <dbReference type="ChEBI" id="CHEBI:29806"/>
        <dbReference type="ChEBI" id="CHEBI:32682"/>
        <dbReference type="ChEBI" id="CHEBI:57472"/>
        <dbReference type="EC" id="4.3.2.1"/>
    </reaction>
</comment>
<dbReference type="GO" id="GO:0042450">
    <property type="term" value="P:L-arginine biosynthetic process via ornithine"/>
    <property type="evidence" value="ECO:0007669"/>
    <property type="project" value="UniProtKB-UniRule"/>
</dbReference>
<proteinExistence type="inferred from homology"/>
<evidence type="ECO:0000256" key="3">
    <source>
        <dbReference type="ARBA" id="ARBA00012338"/>
    </source>
</evidence>
<protein>
    <recommendedName>
        <fullName evidence="3 7">Argininosuccinate lyase</fullName>
        <shortName evidence="7">ASAL</shortName>
        <ecNumber evidence="3 7">4.3.2.1</ecNumber>
    </recommendedName>
    <alternativeName>
        <fullName evidence="7">Arginosuccinase</fullName>
    </alternativeName>
</protein>
<dbReference type="FunFam" id="1.10.275.10:FF:000002">
    <property type="entry name" value="Argininosuccinate lyase"/>
    <property type="match status" value="1"/>
</dbReference>
<dbReference type="InterPro" id="IPR000362">
    <property type="entry name" value="Fumarate_lyase_fam"/>
</dbReference>
<dbReference type="AlphaFoldDB" id="A0A7C3CQI8"/>
<dbReference type="PANTHER" id="PTHR43814:SF1">
    <property type="entry name" value="ARGININOSUCCINATE LYASE"/>
    <property type="match status" value="1"/>
</dbReference>
<dbReference type="EMBL" id="DRMH01000113">
    <property type="protein sequence ID" value="HFC98469.1"/>
    <property type="molecule type" value="Genomic_DNA"/>
</dbReference>
<dbReference type="PRINTS" id="PR00145">
    <property type="entry name" value="ARGSUCLYASE"/>
</dbReference>
<dbReference type="PROSITE" id="PS00163">
    <property type="entry name" value="FUMARATE_LYASES"/>
    <property type="match status" value="1"/>
</dbReference>
<feature type="domain" description="Argininosuccinate lyase C-terminal" evidence="9">
    <location>
        <begin position="367"/>
        <end position="435"/>
    </location>
</feature>
<comment type="caution">
    <text evidence="10">The sequence shown here is derived from an EMBL/GenBank/DDBJ whole genome shotgun (WGS) entry which is preliminary data.</text>
</comment>